<dbReference type="Pfam" id="PF03415">
    <property type="entry name" value="Peptidase_C11"/>
    <property type="match status" value="1"/>
</dbReference>
<reference evidence="1 2" key="1">
    <citation type="submission" date="2020-08" db="EMBL/GenBank/DDBJ databases">
        <title>A Genomic Blueprint of the Chicken Gut Microbiome.</title>
        <authorList>
            <person name="Gilroy R."/>
            <person name="Ravi A."/>
            <person name="Getino M."/>
            <person name="Pursley I."/>
            <person name="Horton D.L."/>
            <person name="Alikhan N.-F."/>
            <person name="Baker D."/>
            <person name="Gharbi K."/>
            <person name="Hall N."/>
            <person name="Watson M."/>
            <person name="Adriaenssens E.M."/>
            <person name="Foster-Nyarko E."/>
            <person name="Jarju S."/>
            <person name="Secka A."/>
            <person name="Antonio M."/>
            <person name="Oren A."/>
            <person name="Chaudhuri R."/>
            <person name="La Ragione R.M."/>
            <person name="Hildebrand F."/>
            <person name="Pallen M.J."/>
        </authorList>
    </citation>
    <scope>NUCLEOTIDE SEQUENCE [LARGE SCALE GENOMIC DNA]</scope>
    <source>
        <strain evidence="1 2">Sa1YUN3</strain>
    </source>
</reference>
<keyword evidence="2" id="KW-1185">Reference proteome</keyword>
<protein>
    <recommendedName>
        <fullName evidence="3">Clostripain</fullName>
    </recommendedName>
</protein>
<dbReference type="Proteomes" id="UP000616346">
    <property type="component" value="Unassembled WGS sequence"/>
</dbReference>
<accession>A0ABR8V9J9</accession>
<organism evidence="1 2">
    <name type="scientific">Phocaeicola faecium</name>
    <dbReference type="NCBI Taxonomy" id="2762213"/>
    <lineage>
        <taxon>Bacteria</taxon>
        <taxon>Pseudomonadati</taxon>
        <taxon>Bacteroidota</taxon>
        <taxon>Bacteroidia</taxon>
        <taxon>Bacteroidales</taxon>
        <taxon>Bacteroidaceae</taxon>
        <taxon>Phocaeicola</taxon>
    </lineage>
</organism>
<proteinExistence type="predicted"/>
<dbReference type="RefSeq" id="WP_191709673.1">
    <property type="nucleotide sequence ID" value="NZ_JACSPQ010000001.1"/>
</dbReference>
<dbReference type="Gene3D" id="3.40.50.11970">
    <property type="match status" value="1"/>
</dbReference>
<gene>
    <name evidence="1" type="ORF">H9626_04325</name>
</gene>
<comment type="caution">
    <text evidence="1">The sequence shown here is derived from an EMBL/GenBank/DDBJ whole genome shotgun (WGS) entry which is preliminary data.</text>
</comment>
<dbReference type="InterPro" id="IPR005077">
    <property type="entry name" value="Peptidase_C11"/>
</dbReference>
<evidence type="ECO:0000313" key="2">
    <source>
        <dbReference type="Proteomes" id="UP000616346"/>
    </source>
</evidence>
<evidence type="ECO:0000313" key="1">
    <source>
        <dbReference type="EMBL" id="MBD8001443.1"/>
    </source>
</evidence>
<sequence length="420" mass="47208">MKRLLYLCVAIAMLASCSNEIPEQEEATFSGRTILAYLVANNSATNLDRYLKTNILWMYQNMAIDSDSCKLLVYYRPNQNDGLLTEPSILEFISDGKGHINGRTALSTEEFSDVFGEATVLKTYIETEGYNATDPEVMMQVFRDMQTAAPSQSYGLIFGSHASGWMPASATVSRAFGDDDGYSINIPELRDVLTNSFASGNLDFILLDACMMGSVEVAYELRNVVDYCIASVMETPAWGFPYQRMFHYLSDTDVDYQRICTAFTDYCKEYFQSVYKQDGWGTCTAIDCSRLDNLADAVAGELQNHAADISTLDYQNIQQYGGRVNDRTDYRYFSFDIGDFFRQLNGGTIPASIQTALDQAVIAKSCIPGKYSYLPEVDADRFCGIGMFFPEYTGVRSSWEDYYRTSISWYQAVGWDGLLN</sequence>
<dbReference type="EMBL" id="JACSPQ010000001">
    <property type="protein sequence ID" value="MBD8001443.1"/>
    <property type="molecule type" value="Genomic_DNA"/>
</dbReference>
<dbReference type="PANTHER" id="PTHR37835">
    <property type="entry name" value="ALPHA-CLOSTRIPAIN"/>
    <property type="match status" value="1"/>
</dbReference>
<name>A0ABR8V9J9_9BACT</name>
<dbReference type="PROSITE" id="PS51257">
    <property type="entry name" value="PROKAR_LIPOPROTEIN"/>
    <property type="match status" value="1"/>
</dbReference>
<evidence type="ECO:0008006" key="3">
    <source>
        <dbReference type="Google" id="ProtNLM"/>
    </source>
</evidence>
<dbReference type="PANTHER" id="PTHR37835:SF1">
    <property type="entry name" value="ALPHA-CLOSTRIPAIN"/>
    <property type="match status" value="1"/>
</dbReference>